<proteinExistence type="predicted"/>
<accession>A0AC35UIH8</accession>
<organism evidence="1 2">
    <name type="scientific">Rhabditophanes sp. KR3021</name>
    <dbReference type="NCBI Taxonomy" id="114890"/>
    <lineage>
        <taxon>Eukaryota</taxon>
        <taxon>Metazoa</taxon>
        <taxon>Ecdysozoa</taxon>
        <taxon>Nematoda</taxon>
        <taxon>Chromadorea</taxon>
        <taxon>Rhabditida</taxon>
        <taxon>Tylenchina</taxon>
        <taxon>Panagrolaimomorpha</taxon>
        <taxon>Strongyloidoidea</taxon>
        <taxon>Alloionematidae</taxon>
        <taxon>Rhabditophanes</taxon>
    </lineage>
</organism>
<dbReference type="WBParaSite" id="RSKR_0001151400.1">
    <property type="protein sequence ID" value="RSKR_0001151400.1"/>
    <property type="gene ID" value="RSKR_0001151400"/>
</dbReference>
<dbReference type="Proteomes" id="UP000095286">
    <property type="component" value="Unplaced"/>
</dbReference>
<evidence type="ECO:0000313" key="1">
    <source>
        <dbReference type="Proteomes" id="UP000095286"/>
    </source>
</evidence>
<reference evidence="2" key="1">
    <citation type="submission" date="2016-11" db="UniProtKB">
        <authorList>
            <consortium name="WormBaseParasite"/>
        </authorList>
    </citation>
    <scope>IDENTIFICATION</scope>
    <source>
        <strain evidence="2">KR3021</strain>
    </source>
</reference>
<name>A0AC35UIH8_9BILA</name>
<protein>
    <submittedName>
        <fullName evidence="2">Kinesin-like protein</fullName>
    </submittedName>
</protein>
<evidence type="ECO:0000313" key="2">
    <source>
        <dbReference type="WBParaSite" id="RSKR_0001151400.1"/>
    </source>
</evidence>
<sequence length="694" mass="78261">MYRPEIYGTGGKSSIKVGVRVRPISSKETREKQRLIVKVNEITKNIVIAGESEGVSRYAKVDHAFGEKSTQRQVYKDMVSDYIPHLLSGYNCTIFAYGQTGTGKTYTMEGECGSREEQVNFTWKSEGDAGVMLRAAHHILDHLKNSNCESSLICVNYVELYNEDVYDLLSDNPLAKLNIFEDTKSGSVFIKDVRNFAIKTIGDFTEALIVGSANRKTSATKMNNRSSRSHALFTVNVEWTENCSGVLKTRKGKLNLVDLAGSESIGKSGATGANAREASNINTSLLTLGQVINALTAKSKHIPYRSSKLTRLLKDSLGGSALTCLIAAISPVEGNRSESLSTLEYGKKAMNVMNDVKANVRVTGAITSDGGSRYAFINAFSKNYALVSYESLKNNVLEDLDAIDYFARLDSFFMLEDDFLAECEELKRLHGVELVHLEEERVDAEIKLRNADKDLATATFRLQLNESNFNELVKENEEIQKKGQKIFNAPKQYSSLMRERLERYKKLCEELQSLISQQKYDQWVNIVATNYETVTNFGNELKVTRTDLMNKLNAAHNNLSQNQNALLKETSQKFRDGQARIQKMQSEYTKKANRMCELNGIQRNAIYKYRTANDALTASLEKTLADKKSLHEEAQNEFEQLREKREERHACDLEDLEEIRSGLEEVKNIKLTLDYSPKLYELQTLLEKINIECG</sequence>